<feature type="region of interest" description="Disordered" evidence="2">
    <location>
        <begin position="197"/>
        <end position="236"/>
    </location>
</feature>
<feature type="compositionally biased region" description="Basic residues" evidence="2">
    <location>
        <begin position="35"/>
        <end position="45"/>
    </location>
</feature>
<dbReference type="EMBL" id="AY613855">
    <property type="protein sequence ID" value="AAT47843.1"/>
    <property type="molecule type" value="Genomic_DNA"/>
</dbReference>
<dbReference type="AlphaFoldDB" id="Q66S68"/>
<name>Q66S68_OIKDI</name>
<accession>Q66S68</accession>
<evidence type="ECO:0000313" key="3">
    <source>
        <dbReference type="EMBL" id="AAT47843.1"/>
    </source>
</evidence>
<feature type="region of interest" description="Disordered" evidence="2">
    <location>
        <begin position="35"/>
        <end position="77"/>
    </location>
</feature>
<feature type="compositionally biased region" description="Low complexity" evidence="2">
    <location>
        <begin position="287"/>
        <end position="301"/>
    </location>
</feature>
<reference evidence="3" key="1">
    <citation type="journal article" date="2004" name="Nature">
        <title>Hox cluster disintegration with persistent anteroposterior order of expression in Oikopleura dioica.</title>
        <authorList>
            <person name="Seo H.C."/>
            <person name="Edvardsen R.B."/>
            <person name="Maeland A.D."/>
            <person name="Bjordal M."/>
            <person name="Jensen M.F."/>
            <person name="Hansen A."/>
            <person name="Flaat M."/>
            <person name="Weissenbach J."/>
            <person name="Lehrach H."/>
            <person name="Wincker P."/>
            <person name="Reinhardt R."/>
            <person name="Chourrout D."/>
        </authorList>
    </citation>
    <scope>NUCLEOTIDE SEQUENCE</scope>
</reference>
<proteinExistence type="predicted"/>
<keyword evidence="1" id="KW-0175">Coiled coil</keyword>
<feature type="region of interest" description="Disordered" evidence="2">
    <location>
        <begin position="275"/>
        <end position="308"/>
    </location>
</feature>
<evidence type="ECO:0000256" key="1">
    <source>
        <dbReference type="SAM" id="Coils"/>
    </source>
</evidence>
<gene>
    <name evidence="3" type="ORF">007-24</name>
</gene>
<feature type="compositionally biased region" description="Low complexity" evidence="2">
    <location>
        <begin position="56"/>
        <end position="66"/>
    </location>
</feature>
<reference evidence="3" key="2">
    <citation type="journal article" date="2005" name="Curr. Biol.">
        <title>Remodelling of the homeobox gene complement in the tunicate Oikopleura dioica.</title>
        <authorList>
            <person name="Edvardsen R.B."/>
            <person name="Seo H.C."/>
            <person name="Jensen M.F."/>
            <person name="Mialon A."/>
            <person name="Mikhaleva J."/>
            <person name="Bjordal M."/>
            <person name="Cartry J."/>
            <person name="Reinhardt R."/>
            <person name="Weissenbach J."/>
            <person name="Wincker P."/>
            <person name="Chourrout D."/>
        </authorList>
    </citation>
    <scope>NUCLEOTIDE SEQUENCE</scope>
</reference>
<feature type="compositionally biased region" description="Low complexity" evidence="2">
    <location>
        <begin position="208"/>
        <end position="223"/>
    </location>
</feature>
<evidence type="ECO:0000256" key="2">
    <source>
        <dbReference type="SAM" id="MobiDB-lite"/>
    </source>
</evidence>
<feature type="coiled-coil region" evidence="1">
    <location>
        <begin position="114"/>
        <end position="193"/>
    </location>
</feature>
<organism evidence="3">
    <name type="scientific">Oikopleura dioica</name>
    <name type="common">Tunicate</name>
    <dbReference type="NCBI Taxonomy" id="34765"/>
    <lineage>
        <taxon>Eukaryota</taxon>
        <taxon>Metazoa</taxon>
        <taxon>Chordata</taxon>
        <taxon>Tunicata</taxon>
        <taxon>Appendicularia</taxon>
        <taxon>Copelata</taxon>
        <taxon>Oikopleuridae</taxon>
        <taxon>Oikopleura</taxon>
    </lineage>
</organism>
<feature type="compositionally biased region" description="Polar residues" evidence="2">
    <location>
        <begin position="197"/>
        <end position="206"/>
    </location>
</feature>
<sequence length="324" mass="36473">MDSDDEKPAESQIQLVKALHKEMVDRRIVLTTIASKRKKKTKRSRNLTATLILPTSNSSSGSEAGSKTTRAKLRSRSATRDDSFLTTRWNSIGLTASSDSEVSFMDEDKKEKRREKLEELHGKLKIRKENLVEKEKKLRDFEKSVQEKENLIKTKMAAIKARDDKLNAELKRLEKQEADLDSKQKIVATKQAQVAKASQNQSSKTQILKPVLQKPQPQTKTTTNIVTASPTPKSGSKIVNLNKIQIEPKTNAATTKIQVQKRNENLPKPILQSAEKRAKDQNKRISWADSAISSQSPSSNSSDDDVSNLSVRARLKRFETRTLL</sequence>
<feature type="compositionally biased region" description="Polar residues" evidence="2">
    <location>
        <begin position="46"/>
        <end position="55"/>
    </location>
</feature>
<protein>
    <submittedName>
        <fullName evidence="3">Uncharacterized protein</fullName>
    </submittedName>
</protein>
<feature type="compositionally biased region" description="Polar residues" evidence="2">
    <location>
        <begin position="224"/>
        <end position="236"/>
    </location>
</feature>